<sequence length="103" mass="10882">LDCCIYSSCSSSCSSSSSSHSFFLPSNAVECDANAIASPLRLHNYISQSGRRKSQVILGLQLTETAMAWWVQGATDDADPPPPPPLALLCIAFPAPIAESVLV</sequence>
<dbReference type="Proteomes" id="UP000274429">
    <property type="component" value="Unassembled WGS sequence"/>
</dbReference>
<organism evidence="3">
    <name type="scientific">Hydatigena taeniaeformis</name>
    <name type="common">Feline tapeworm</name>
    <name type="synonym">Taenia taeniaeformis</name>
    <dbReference type="NCBI Taxonomy" id="6205"/>
    <lineage>
        <taxon>Eukaryota</taxon>
        <taxon>Metazoa</taxon>
        <taxon>Spiralia</taxon>
        <taxon>Lophotrochozoa</taxon>
        <taxon>Platyhelminthes</taxon>
        <taxon>Cestoda</taxon>
        <taxon>Eucestoda</taxon>
        <taxon>Cyclophyllidea</taxon>
        <taxon>Taeniidae</taxon>
        <taxon>Hydatigera</taxon>
    </lineage>
</organism>
<evidence type="ECO:0000313" key="2">
    <source>
        <dbReference type="Proteomes" id="UP000274429"/>
    </source>
</evidence>
<keyword evidence="2" id="KW-1185">Reference proteome</keyword>
<reference evidence="3" key="1">
    <citation type="submission" date="2017-02" db="UniProtKB">
        <authorList>
            <consortium name="WormBaseParasite"/>
        </authorList>
    </citation>
    <scope>IDENTIFICATION</scope>
</reference>
<dbReference type="AlphaFoldDB" id="A0A0R3XDG5"/>
<proteinExistence type="predicted"/>
<gene>
    <name evidence="1" type="ORF">TTAC_LOCUS11575</name>
</gene>
<dbReference type="WBParaSite" id="TTAC_0001159201-mRNA-1">
    <property type="protein sequence ID" value="TTAC_0001159201-mRNA-1"/>
    <property type="gene ID" value="TTAC_0001159201"/>
</dbReference>
<name>A0A0R3XDG5_HYDTA</name>
<evidence type="ECO:0000313" key="1">
    <source>
        <dbReference type="EMBL" id="VDM37124.1"/>
    </source>
</evidence>
<dbReference type="EMBL" id="UYWX01025200">
    <property type="protein sequence ID" value="VDM37124.1"/>
    <property type="molecule type" value="Genomic_DNA"/>
</dbReference>
<protein>
    <submittedName>
        <fullName evidence="3">Secreted protein</fullName>
    </submittedName>
</protein>
<accession>A0A0R3XDG5</accession>
<reference evidence="1 2" key="2">
    <citation type="submission" date="2018-11" db="EMBL/GenBank/DDBJ databases">
        <authorList>
            <consortium name="Pathogen Informatics"/>
        </authorList>
    </citation>
    <scope>NUCLEOTIDE SEQUENCE [LARGE SCALE GENOMIC DNA]</scope>
</reference>
<evidence type="ECO:0000313" key="3">
    <source>
        <dbReference type="WBParaSite" id="TTAC_0001159201-mRNA-1"/>
    </source>
</evidence>